<accession>A0A6J2T7D2</accession>
<keyword evidence="2 4" id="KW-0694">RNA-binding</keyword>
<dbReference type="AlphaFoldDB" id="A0A6J2T7D2"/>
<dbReference type="InterPro" id="IPR000504">
    <property type="entry name" value="RRM_dom"/>
</dbReference>
<keyword evidence="7" id="KW-1185">Reference proteome</keyword>
<evidence type="ECO:0000256" key="4">
    <source>
        <dbReference type="PROSITE-ProRule" id="PRU00176"/>
    </source>
</evidence>
<dbReference type="Gene3D" id="3.30.70.330">
    <property type="match status" value="1"/>
</dbReference>
<dbReference type="PANTHER" id="PTHR46754">
    <property type="entry name" value="MKI67 FHA DOMAIN-INTERACTING NUCLEOLAR PHOSPHOPROTEIN"/>
    <property type="match status" value="1"/>
</dbReference>
<feature type="compositionally biased region" description="Acidic residues" evidence="5">
    <location>
        <begin position="276"/>
        <end position="299"/>
    </location>
</feature>
<keyword evidence="3" id="KW-0539">Nucleus</keyword>
<dbReference type="GO" id="GO:0003723">
    <property type="term" value="F:RNA binding"/>
    <property type="evidence" value="ECO:0007669"/>
    <property type="project" value="UniProtKB-UniRule"/>
</dbReference>
<gene>
    <name evidence="8" type="primary">LOC115621634</name>
</gene>
<proteinExistence type="predicted"/>
<comment type="subcellular location">
    <subcellularLocation>
        <location evidence="1">Nucleus</location>
        <location evidence="1">Nucleolus</location>
    </subcellularLocation>
</comment>
<dbReference type="SUPFAM" id="SSF54928">
    <property type="entry name" value="RNA-binding domain, RBD"/>
    <property type="match status" value="1"/>
</dbReference>
<feature type="domain" description="RRM" evidence="6">
    <location>
        <begin position="50"/>
        <end position="128"/>
    </location>
</feature>
<dbReference type="SMART" id="SM00360">
    <property type="entry name" value="RRM"/>
    <property type="match status" value="1"/>
</dbReference>
<dbReference type="Proteomes" id="UP000504634">
    <property type="component" value="Unplaced"/>
</dbReference>
<feature type="compositionally biased region" description="Low complexity" evidence="5">
    <location>
        <begin position="227"/>
        <end position="237"/>
    </location>
</feature>
<feature type="compositionally biased region" description="Acidic residues" evidence="5">
    <location>
        <begin position="307"/>
        <end position="330"/>
    </location>
</feature>
<evidence type="ECO:0000256" key="2">
    <source>
        <dbReference type="ARBA" id="ARBA00022884"/>
    </source>
</evidence>
<dbReference type="Pfam" id="PF00076">
    <property type="entry name" value="RRM_1"/>
    <property type="match status" value="1"/>
</dbReference>
<dbReference type="GO" id="GO:0005730">
    <property type="term" value="C:nucleolus"/>
    <property type="evidence" value="ECO:0007669"/>
    <property type="project" value="UniProtKB-SubCell"/>
</dbReference>
<reference evidence="8" key="1">
    <citation type="submission" date="2025-08" db="UniProtKB">
        <authorList>
            <consortium name="RefSeq"/>
        </authorList>
    </citation>
    <scope>IDENTIFICATION</scope>
    <source>
        <strain evidence="8">11010-0011.00</strain>
        <tissue evidence="8">Whole body</tissue>
    </source>
</reference>
<dbReference type="OrthoDB" id="21467at2759"/>
<name>A0A6J2T7D2_DROLE</name>
<dbReference type="GeneID" id="115621634"/>
<feature type="compositionally biased region" description="Basic and acidic residues" evidence="5">
    <location>
        <begin position="357"/>
        <end position="367"/>
    </location>
</feature>
<dbReference type="RefSeq" id="XP_030371195.1">
    <property type="nucleotide sequence ID" value="XM_030515335.1"/>
</dbReference>
<evidence type="ECO:0000313" key="7">
    <source>
        <dbReference type="Proteomes" id="UP000504634"/>
    </source>
</evidence>
<evidence type="ECO:0000256" key="5">
    <source>
        <dbReference type="SAM" id="MobiDB-lite"/>
    </source>
</evidence>
<evidence type="ECO:0000256" key="1">
    <source>
        <dbReference type="ARBA" id="ARBA00004604"/>
    </source>
</evidence>
<sequence length="418" mass="47365">MPPVKKPKPQNIKQASPTKKVDETKDVVSGQLKKKMQKAKKRPVEKLKRGIVLVKHLPHGFFEDQLRKYFQQFGRVTRLRLARSRRTGGSKGFAFVEFEYPEVAKVAADTMDNYLMFQKVVKAAYIPPEEQKFNYFKTSVRQVTNNAGKKIFVSNKTKSILRRKDAQNNWDESASQKRITKGLAKLKKFQKEYEHLGIDFSGVLIKPEKKSKQSNVPVAKSTKAEATSDTTTVAKVSKSTKKAESKKDLNLSALLGNTLNEDSDDEDYEQVPSSNESEEELEFLESDDSDDDDEEDLQLEDLLGNSLDEDSMDEDYEESINDDDVEEESFEAEKSDTDSDEEEELSPPPKKTQKKLIGVDRQLELIKRRPGTGGIQKKKNIIAPAKPTKKAATKTLQLADAKKQAKSLNKIKTKKLKK</sequence>
<feature type="region of interest" description="Disordered" evidence="5">
    <location>
        <begin position="258"/>
        <end position="396"/>
    </location>
</feature>
<evidence type="ECO:0000313" key="8">
    <source>
        <dbReference type="RefSeq" id="XP_030371195.1"/>
    </source>
</evidence>
<feature type="region of interest" description="Disordered" evidence="5">
    <location>
        <begin position="1"/>
        <end position="40"/>
    </location>
</feature>
<evidence type="ECO:0000259" key="6">
    <source>
        <dbReference type="PROSITE" id="PS50102"/>
    </source>
</evidence>
<protein>
    <submittedName>
        <fullName evidence="8">MKI67 FHA domain-interacting nucleolar phosphoprotein</fullName>
    </submittedName>
</protein>
<dbReference type="InterPro" id="IPR035979">
    <property type="entry name" value="RBD_domain_sf"/>
</dbReference>
<organism evidence="7 8">
    <name type="scientific">Drosophila lebanonensis</name>
    <name type="common">Fruit fly</name>
    <name type="synonym">Scaptodrosophila lebanonensis</name>
    <dbReference type="NCBI Taxonomy" id="7225"/>
    <lineage>
        <taxon>Eukaryota</taxon>
        <taxon>Metazoa</taxon>
        <taxon>Ecdysozoa</taxon>
        <taxon>Arthropoda</taxon>
        <taxon>Hexapoda</taxon>
        <taxon>Insecta</taxon>
        <taxon>Pterygota</taxon>
        <taxon>Neoptera</taxon>
        <taxon>Endopterygota</taxon>
        <taxon>Diptera</taxon>
        <taxon>Brachycera</taxon>
        <taxon>Muscomorpha</taxon>
        <taxon>Ephydroidea</taxon>
        <taxon>Drosophilidae</taxon>
        <taxon>Scaptodrosophila</taxon>
    </lineage>
</organism>
<dbReference type="CDD" id="cd12307">
    <property type="entry name" value="RRM_NIFK_like"/>
    <property type="match status" value="1"/>
</dbReference>
<feature type="region of interest" description="Disordered" evidence="5">
    <location>
        <begin position="211"/>
        <end position="242"/>
    </location>
</feature>
<dbReference type="PROSITE" id="PS50102">
    <property type="entry name" value="RRM"/>
    <property type="match status" value="1"/>
</dbReference>
<dbReference type="InterPro" id="IPR012677">
    <property type="entry name" value="Nucleotide-bd_a/b_plait_sf"/>
</dbReference>
<evidence type="ECO:0000256" key="3">
    <source>
        <dbReference type="ARBA" id="ARBA00023242"/>
    </source>
</evidence>